<dbReference type="Gene3D" id="4.10.60.10">
    <property type="entry name" value="Zinc finger, CCHC-type"/>
    <property type="match status" value="1"/>
</dbReference>
<keyword evidence="1" id="KW-0862">Zinc</keyword>
<evidence type="ECO:0000259" key="2">
    <source>
        <dbReference type="PROSITE" id="PS50158"/>
    </source>
</evidence>
<evidence type="ECO:0000313" key="3">
    <source>
        <dbReference type="EMBL" id="CCA22992.1"/>
    </source>
</evidence>
<proteinExistence type="predicted"/>
<dbReference type="SUPFAM" id="SSF57756">
    <property type="entry name" value="Retrovirus zinc finger-like domains"/>
    <property type="match status" value="1"/>
</dbReference>
<sequence>MTMEQVTQERIRGRQLGREVVKAVNNGHQDTRRCYKCGKTGHFKATCPEKRGLAAKEDADFVLTVKDFTIEDGTWILDSGSGRHLVNDLSLLEDAEEHVSECVTAEGGSLHINKRGSFIIASTVLGKVVKVRLVDVYYAENLERNIISYGILEVKRYGIAYRGEHRVLARLNGGPPVLEVEMAKYVLINEEEVRRDVQKGSLMHFHHRFAHLNYDTIIRMAQDLASGIMLTDQIRENCLACAEGKQTKNAQSRKDKGDNSPFDVVGEVICSDLKGRSLLNLDTAVVYIAYSVVCHRIRWAHDLLKVELVGRIRTCMRKRVLRFIRPRTNLVISPPAESGRLIQLCSVTKRGIVGRIEVPEHYRLSWEPCRVTQNNPVCVFARHIALLCAGQRQHPRLTFLLLFLCVSELSVNRNRAQTLFSVLIP</sequence>
<protein>
    <submittedName>
        <fullName evidence="3">Uncharacterized protein AlNc14C175G8109</fullName>
    </submittedName>
</protein>
<dbReference type="InterPro" id="IPR036875">
    <property type="entry name" value="Znf_CCHC_sf"/>
</dbReference>
<dbReference type="Pfam" id="PF00098">
    <property type="entry name" value="zf-CCHC"/>
    <property type="match status" value="1"/>
</dbReference>
<dbReference type="HOGENOM" id="CLU_646259_0_0_1"/>
<dbReference type="EMBL" id="FR824220">
    <property type="protein sequence ID" value="CCA22992.1"/>
    <property type="molecule type" value="Genomic_DNA"/>
</dbReference>
<reference evidence="3" key="1">
    <citation type="journal article" date="2011" name="PLoS Biol.">
        <title>Gene gain and loss during evolution of obligate parasitism in the white rust pathogen of Arabidopsis thaliana.</title>
        <authorList>
            <person name="Kemen E."/>
            <person name="Gardiner A."/>
            <person name="Schultz-Larsen T."/>
            <person name="Kemen A.C."/>
            <person name="Balmuth A.L."/>
            <person name="Robert-Seilaniantz A."/>
            <person name="Bailey K."/>
            <person name="Holub E."/>
            <person name="Studholme D.J."/>
            <person name="Maclean D."/>
            <person name="Jones J.D."/>
        </authorList>
    </citation>
    <scope>NUCLEOTIDE SEQUENCE</scope>
</reference>
<dbReference type="GO" id="GO:0003676">
    <property type="term" value="F:nucleic acid binding"/>
    <property type="evidence" value="ECO:0007669"/>
    <property type="project" value="InterPro"/>
</dbReference>
<dbReference type="InterPro" id="IPR054722">
    <property type="entry name" value="PolX-like_BBD"/>
</dbReference>
<dbReference type="InterPro" id="IPR001878">
    <property type="entry name" value="Znf_CCHC"/>
</dbReference>
<gene>
    <name evidence="3" type="primary">AlNc14C175G8109</name>
    <name evidence="3" type="ORF">ALNC14_091350</name>
</gene>
<dbReference type="PROSITE" id="PS50158">
    <property type="entry name" value="ZF_CCHC"/>
    <property type="match status" value="1"/>
</dbReference>
<dbReference type="SMART" id="SM00343">
    <property type="entry name" value="ZnF_C2HC"/>
    <property type="match status" value="1"/>
</dbReference>
<organism evidence="3">
    <name type="scientific">Albugo laibachii Nc14</name>
    <dbReference type="NCBI Taxonomy" id="890382"/>
    <lineage>
        <taxon>Eukaryota</taxon>
        <taxon>Sar</taxon>
        <taxon>Stramenopiles</taxon>
        <taxon>Oomycota</taxon>
        <taxon>Peronosporomycetes</taxon>
        <taxon>Albuginales</taxon>
        <taxon>Albuginaceae</taxon>
        <taxon>Albugo</taxon>
    </lineage>
</organism>
<dbReference type="Pfam" id="PF22936">
    <property type="entry name" value="Pol_BBD"/>
    <property type="match status" value="1"/>
</dbReference>
<keyword evidence="1" id="KW-0479">Metal-binding</keyword>
<keyword evidence="1" id="KW-0863">Zinc-finger</keyword>
<name>F0WNU9_9STRA</name>
<evidence type="ECO:0000256" key="1">
    <source>
        <dbReference type="PROSITE-ProRule" id="PRU00047"/>
    </source>
</evidence>
<feature type="domain" description="CCHC-type" evidence="2">
    <location>
        <begin position="32"/>
        <end position="49"/>
    </location>
</feature>
<reference evidence="3" key="2">
    <citation type="submission" date="2011-02" db="EMBL/GenBank/DDBJ databases">
        <authorList>
            <person name="MacLean D."/>
        </authorList>
    </citation>
    <scope>NUCLEOTIDE SEQUENCE</scope>
</reference>
<dbReference type="GO" id="GO:0008270">
    <property type="term" value="F:zinc ion binding"/>
    <property type="evidence" value="ECO:0007669"/>
    <property type="project" value="UniProtKB-KW"/>
</dbReference>
<dbReference type="AlphaFoldDB" id="F0WNU9"/>
<accession>F0WNU9</accession>